<feature type="compositionally biased region" description="Low complexity" evidence="6">
    <location>
        <begin position="989"/>
        <end position="1000"/>
    </location>
</feature>
<evidence type="ECO:0000313" key="9">
    <source>
        <dbReference type="EMBL" id="KAF2012602.1"/>
    </source>
</evidence>
<dbReference type="PROSITE" id="PS50089">
    <property type="entry name" value="ZF_RING_2"/>
    <property type="match status" value="1"/>
</dbReference>
<dbReference type="PROSITE" id="PS50144">
    <property type="entry name" value="MATH"/>
    <property type="match status" value="1"/>
</dbReference>
<dbReference type="OrthoDB" id="294378at2759"/>
<evidence type="ECO:0000259" key="8">
    <source>
        <dbReference type="PROSITE" id="PS50144"/>
    </source>
</evidence>
<dbReference type="Gene3D" id="3.90.70.10">
    <property type="entry name" value="Cysteine proteinases"/>
    <property type="match status" value="1"/>
</dbReference>
<sequence length="1413" mass="156887">MSLTASSANVEPPPLLFGQRSPSPPSFSSPPQSPTHTLQTHTPMASPPPPQPIQDIDMTTSATLPPLPAQNHDRQNDAPMQDYQNPPGSNTATDSTTSNSNQSPPTDAVAVEVAAVDDDAMDTSPDNAQIMMMVENGATEPAVPPRGGDHPSADGQVESNRADADQSAPAPPSDIVQDGTAPTEPPPPNQEVSEPPPPPPPAQSDTESSDDDDSDWVPLPEDTTTPDEEELKEIEASSEHSALDHAYWEKRAYSSLDEPEFSPGASGRIEWSINYNGTKDKPNRDLVMKSEPVNVGGLDWQIKFYPKGNDSDYLSVYVECLSVKDKDAREDDSTISDTSSSGSDSPNPSEDSAANSKPSSGKEANVANEAAEPSEPVERQHAPLPPLNCEPPPKRRSVAAQVSVVLYNPDEPRVNYSRTCLHRFCTGSPDWGWTRFHGPYYDIPHRMRGQRQPLLRNDKLAFTGYIRIVEDETDCLWEHHSRENPWDSFAMTGLQGLTLNESSSSLGGGNIISAIAPWMLFKPFRRFLYDFRVPGPDREPFARPKPIIAALQKVLYLLRTQIRPGAGAVTLEDLLDGFEWYGIQDNLNKLDVMEVWEVLRLKVEEELSDTPYANLFDDLFGMKKDHTLATPSYRVPVVGVENMQEAVNRTPDLVSSSTALPQLLTFELARQEFDTASRSYVKLMNKVTLDDQINVRGTTYTLYGFVVHKQTLQSYVYNPVIRPEGPGSKWYTYTDGREENMVKCLTKAEAIGAHEGKAGSGKVIGNDPVAYIVMYVRDDVAKSTFEPKAENEQWQFPQWMRDEIEREQPVNRRPLTPPAIEETEQDVDKRDTPTEERKPELPKVHAFEVINSKRFLEHEGPGFFDAYDLSYRPAESTQSLSVQLLSSDTGKDVRTKLATVLDDIKDIRQIKFWFIDAHHGTFARPQLRGTKYVEFSSGINDNFATPSSNWKLEDSSFASSTHRIWVHVLDVADLPDLPPEPPRVTEVAPVEVAPVQPSEPNVEARDETLPTPPVQESTGEDTPMSEPDEDETITQNEEPPAGTQSAELPEDTNMAEGSTETVVEPPNPEAAQPATDAQDSTQPPADTEMGGTQDNVPPPPPPPPLELLASVVPPPQDPSVWSVPPPPPPPAPESIPDEIYFFLKFFDAKAQTLQSRGSYVRPAAARLDRTISTILNLPAEQSFEVYEEETLTTVHALKNRHTFFRNDVANTSVLIVTFPLDEKTREALAERAAFADLKSFLSFRARARNFPAKLNGHFIEDYFSSQYYKGEIRNGHHHGHGSRIYHSGATYEGKFRLSERHGHGLYTFQNGDTYDGDWVANQQHGTGTFVELSSGNTYVGGWKNDKKFGEGVTHWKNAQEEERLCRICWEESADAAFYDCGHVVACLACARRVENCPVCRKRVASAMKLYYVS</sequence>
<evidence type="ECO:0000256" key="3">
    <source>
        <dbReference type="ARBA" id="ARBA00022737"/>
    </source>
</evidence>
<dbReference type="SUPFAM" id="SSF82185">
    <property type="entry name" value="Histone H3 K4-specific methyltransferase SET7/9 N-terminal domain"/>
    <property type="match status" value="1"/>
</dbReference>
<dbReference type="GO" id="GO:0005737">
    <property type="term" value="C:cytoplasm"/>
    <property type="evidence" value="ECO:0007669"/>
    <property type="project" value="UniProtKB-SubCell"/>
</dbReference>
<keyword evidence="5" id="KW-0479">Metal-binding</keyword>
<evidence type="ECO:0000256" key="6">
    <source>
        <dbReference type="SAM" id="MobiDB-lite"/>
    </source>
</evidence>
<dbReference type="RefSeq" id="XP_033380941.1">
    <property type="nucleotide sequence ID" value="XM_033522444.1"/>
</dbReference>
<dbReference type="SMART" id="SM00184">
    <property type="entry name" value="RING"/>
    <property type="match status" value="1"/>
</dbReference>
<keyword evidence="3" id="KW-0677">Repeat</keyword>
<feature type="domain" description="RING-type" evidence="7">
    <location>
        <begin position="1365"/>
        <end position="1400"/>
    </location>
</feature>
<feature type="compositionally biased region" description="Basic and acidic residues" evidence="6">
    <location>
        <begin position="826"/>
        <end position="839"/>
    </location>
</feature>
<organism evidence="9 10">
    <name type="scientific">Aaosphaeria arxii CBS 175.79</name>
    <dbReference type="NCBI Taxonomy" id="1450172"/>
    <lineage>
        <taxon>Eukaryota</taxon>
        <taxon>Fungi</taxon>
        <taxon>Dikarya</taxon>
        <taxon>Ascomycota</taxon>
        <taxon>Pezizomycotina</taxon>
        <taxon>Dothideomycetes</taxon>
        <taxon>Pleosporomycetidae</taxon>
        <taxon>Pleosporales</taxon>
        <taxon>Pleosporales incertae sedis</taxon>
        <taxon>Aaosphaeria</taxon>
    </lineage>
</organism>
<keyword evidence="4" id="KW-0833">Ubl conjugation pathway</keyword>
<dbReference type="GeneID" id="54279841"/>
<feature type="region of interest" description="Disordered" evidence="6">
    <location>
        <begin position="989"/>
        <end position="1134"/>
    </location>
</feature>
<dbReference type="SUPFAM" id="SSF49599">
    <property type="entry name" value="TRAF domain-like"/>
    <property type="match status" value="1"/>
</dbReference>
<dbReference type="Gene3D" id="3.10.20.90">
    <property type="entry name" value="Phosphatidylinositol 3-kinase Catalytic Subunit, Chain A, domain 1"/>
    <property type="match status" value="1"/>
</dbReference>
<keyword evidence="10" id="KW-1185">Reference proteome</keyword>
<keyword evidence="2" id="KW-0963">Cytoplasm</keyword>
<feature type="domain" description="MATH" evidence="8">
    <location>
        <begin position="266"/>
        <end position="466"/>
    </location>
</feature>
<name>A0A6A5XHK9_9PLEO</name>
<keyword evidence="5" id="KW-0863">Zinc-finger</keyword>
<dbReference type="Pfam" id="PF02493">
    <property type="entry name" value="MORN"/>
    <property type="match status" value="4"/>
</dbReference>
<dbReference type="PANTHER" id="PTHR43215">
    <property type="entry name" value="RADIAL SPOKE HEAD 1 HOMOLOG"/>
    <property type="match status" value="1"/>
</dbReference>
<dbReference type="InterPro" id="IPR001394">
    <property type="entry name" value="Peptidase_C19_UCH"/>
</dbReference>
<evidence type="ECO:0000259" key="7">
    <source>
        <dbReference type="PROSITE" id="PS50089"/>
    </source>
</evidence>
<dbReference type="Gene3D" id="2.60.210.10">
    <property type="entry name" value="Apoptosis, Tumor Necrosis Factor Receptor Associated Protein 2, Chain A"/>
    <property type="match status" value="1"/>
</dbReference>
<dbReference type="PANTHER" id="PTHR43215:SF14">
    <property type="entry name" value="RADIAL SPOKE HEAD 1 HOMOLOG"/>
    <property type="match status" value="1"/>
</dbReference>
<dbReference type="GO" id="GO:0016579">
    <property type="term" value="P:protein deubiquitination"/>
    <property type="evidence" value="ECO:0007669"/>
    <property type="project" value="InterPro"/>
</dbReference>
<feature type="compositionally biased region" description="Pro residues" evidence="6">
    <location>
        <begin position="183"/>
        <end position="202"/>
    </location>
</feature>
<evidence type="ECO:0000256" key="1">
    <source>
        <dbReference type="ARBA" id="ARBA00004496"/>
    </source>
</evidence>
<accession>A0A6A5XHK9</accession>
<dbReference type="Proteomes" id="UP000799778">
    <property type="component" value="Unassembled WGS sequence"/>
</dbReference>
<feature type="compositionally biased region" description="Pro residues" evidence="6">
    <location>
        <begin position="1112"/>
        <end position="1133"/>
    </location>
</feature>
<evidence type="ECO:0000256" key="5">
    <source>
        <dbReference type="PROSITE-ProRule" id="PRU00175"/>
    </source>
</evidence>
<proteinExistence type="predicted"/>
<dbReference type="SUPFAM" id="SSF54001">
    <property type="entry name" value="Cysteine proteinases"/>
    <property type="match status" value="1"/>
</dbReference>
<evidence type="ECO:0000313" key="10">
    <source>
        <dbReference type="Proteomes" id="UP000799778"/>
    </source>
</evidence>
<dbReference type="InterPro" id="IPR002083">
    <property type="entry name" value="MATH/TRAF_dom"/>
</dbReference>
<feature type="region of interest" description="Disordered" evidence="6">
    <location>
        <begin position="1"/>
        <end position="241"/>
    </location>
</feature>
<dbReference type="EMBL" id="ML978072">
    <property type="protein sequence ID" value="KAF2012602.1"/>
    <property type="molecule type" value="Genomic_DNA"/>
</dbReference>
<feature type="compositionally biased region" description="Polar residues" evidence="6">
    <location>
        <begin position="1075"/>
        <end position="1095"/>
    </location>
</feature>
<dbReference type="Gene3D" id="2.20.110.10">
    <property type="entry name" value="Histone H3 K4-specific methyltransferase SET7/9 N-terminal domain"/>
    <property type="match status" value="1"/>
</dbReference>
<feature type="region of interest" description="Disordered" evidence="6">
    <location>
        <begin position="326"/>
        <end position="395"/>
    </location>
</feature>
<dbReference type="Pfam" id="PF00443">
    <property type="entry name" value="UCH"/>
    <property type="match status" value="1"/>
</dbReference>
<feature type="region of interest" description="Disordered" evidence="6">
    <location>
        <begin position="257"/>
        <end position="285"/>
    </location>
</feature>
<gene>
    <name evidence="9" type="ORF">BU24DRAFT_255423</name>
</gene>
<feature type="compositionally biased region" description="Pro residues" evidence="6">
    <location>
        <begin position="1096"/>
        <end position="1105"/>
    </location>
</feature>
<dbReference type="InterPro" id="IPR024729">
    <property type="entry name" value="USP7_ICP0-binding_dom"/>
</dbReference>
<feature type="compositionally biased region" description="Low complexity" evidence="6">
    <location>
        <begin position="335"/>
        <end position="352"/>
    </location>
</feature>
<dbReference type="SMART" id="SM00698">
    <property type="entry name" value="MORN"/>
    <property type="match status" value="4"/>
</dbReference>
<feature type="region of interest" description="Disordered" evidence="6">
    <location>
        <begin position="807"/>
        <end position="839"/>
    </location>
</feature>
<protein>
    <recommendedName>
        <fullName evidence="11">MATH domain-containing protein</fullName>
    </recommendedName>
</protein>
<dbReference type="Pfam" id="PF13920">
    <property type="entry name" value="zf-C3HC4_3"/>
    <property type="match status" value="1"/>
</dbReference>
<dbReference type="Pfam" id="PF12436">
    <property type="entry name" value="USP7_ICP0_bdg"/>
    <property type="match status" value="1"/>
</dbReference>
<dbReference type="SUPFAM" id="SSF57850">
    <property type="entry name" value="RING/U-box"/>
    <property type="match status" value="1"/>
</dbReference>
<dbReference type="InterPro" id="IPR003409">
    <property type="entry name" value="MORN"/>
</dbReference>
<feature type="compositionally biased region" description="Polar residues" evidence="6">
    <location>
        <begin position="1033"/>
        <end position="1046"/>
    </location>
</feature>
<dbReference type="InterPro" id="IPR013083">
    <property type="entry name" value="Znf_RING/FYVE/PHD"/>
</dbReference>
<dbReference type="InterPro" id="IPR038765">
    <property type="entry name" value="Papain-like_cys_pep_sf"/>
</dbReference>
<dbReference type="GO" id="GO:0008270">
    <property type="term" value="F:zinc ion binding"/>
    <property type="evidence" value="ECO:0007669"/>
    <property type="project" value="UniProtKB-KW"/>
</dbReference>
<evidence type="ECO:0008006" key="11">
    <source>
        <dbReference type="Google" id="ProtNLM"/>
    </source>
</evidence>
<dbReference type="GO" id="GO:0004843">
    <property type="term" value="F:cysteine-type deubiquitinase activity"/>
    <property type="evidence" value="ECO:0007669"/>
    <property type="project" value="InterPro"/>
</dbReference>
<keyword evidence="5" id="KW-0862">Zinc</keyword>
<dbReference type="Gene3D" id="3.30.40.10">
    <property type="entry name" value="Zinc/RING finger domain, C3HC4 (zinc finger)"/>
    <property type="match status" value="1"/>
</dbReference>
<evidence type="ECO:0000256" key="2">
    <source>
        <dbReference type="ARBA" id="ARBA00022490"/>
    </source>
</evidence>
<dbReference type="InterPro" id="IPR001841">
    <property type="entry name" value="Znf_RING"/>
</dbReference>
<feature type="compositionally biased region" description="Pro residues" evidence="6">
    <location>
        <begin position="22"/>
        <end position="33"/>
    </location>
</feature>
<comment type="subcellular location">
    <subcellularLocation>
        <location evidence="1">Cytoplasm</location>
    </subcellularLocation>
</comment>
<feature type="compositionally biased region" description="Low complexity" evidence="6">
    <location>
        <begin position="89"/>
        <end position="114"/>
    </location>
</feature>
<evidence type="ECO:0000256" key="4">
    <source>
        <dbReference type="ARBA" id="ARBA00022786"/>
    </source>
</evidence>
<reference evidence="9" key="1">
    <citation type="journal article" date="2020" name="Stud. Mycol.">
        <title>101 Dothideomycetes genomes: a test case for predicting lifestyles and emergence of pathogens.</title>
        <authorList>
            <person name="Haridas S."/>
            <person name="Albert R."/>
            <person name="Binder M."/>
            <person name="Bloem J."/>
            <person name="Labutti K."/>
            <person name="Salamov A."/>
            <person name="Andreopoulos B."/>
            <person name="Baker S."/>
            <person name="Barry K."/>
            <person name="Bills G."/>
            <person name="Bluhm B."/>
            <person name="Cannon C."/>
            <person name="Castanera R."/>
            <person name="Culley D."/>
            <person name="Daum C."/>
            <person name="Ezra D."/>
            <person name="Gonzalez J."/>
            <person name="Henrissat B."/>
            <person name="Kuo A."/>
            <person name="Liang C."/>
            <person name="Lipzen A."/>
            <person name="Lutzoni F."/>
            <person name="Magnuson J."/>
            <person name="Mondo S."/>
            <person name="Nolan M."/>
            <person name="Ohm R."/>
            <person name="Pangilinan J."/>
            <person name="Park H.-J."/>
            <person name="Ramirez L."/>
            <person name="Alfaro M."/>
            <person name="Sun H."/>
            <person name="Tritt A."/>
            <person name="Yoshinaga Y."/>
            <person name="Zwiers L.-H."/>
            <person name="Turgeon B."/>
            <person name="Goodwin S."/>
            <person name="Spatafora J."/>
            <person name="Crous P."/>
            <person name="Grigoriev I."/>
        </authorList>
    </citation>
    <scope>NUCLEOTIDE SEQUENCE</scope>
    <source>
        <strain evidence="9">CBS 175.79</strain>
    </source>
</reference>
<dbReference type="InterPro" id="IPR008974">
    <property type="entry name" value="TRAF-like"/>
</dbReference>